<reference evidence="1" key="1">
    <citation type="journal article" date="2015" name="Nature">
        <title>Complex archaea that bridge the gap between prokaryotes and eukaryotes.</title>
        <authorList>
            <person name="Spang A."/>
            <person name="Saw J.H."/>
            <person name="Jorgensen S.L."/>
            <person name="Zaremba-Niedzwiedzka K."/>
            <person name="Martijn J."/>
            <person name="Lind A.E."/>
            <person name="van Eijk R."/>
            <person name="Schleper C."/>
            <person name="Guy L."/>
            <person name="Ettema T.J."/>
        </authorList>
    </citation>
    <scope>NUCLEOTIDE SEQUENCE</scope>
</reference>
<name>A0A0F9JI61_9ZZZZ</name>
<protein>
    <recommendedName>
        <fullName evidence="2">Cytochrome c domain-containing protein</fullName>
    </recommendedName>
</protein>
<dbReference type="SUPFAM" id="SSF47175">
    <property type="entry name" value="Cytochromes"/>
    <property type="match status" value="1"/>
</dbReference>
<proteinExistence type="predicted"/>
<organism evidence="1">
    <name type="scientific">marine sediment metagenome</name>
    <dbReference type="NCBI Taxonomy" id="412755"/>
    <lineage>
        <taxon>unclassified sequences</taxon>
        <taxon>metagenomes</taxon>
        <taxon>ecological metagenomes</taxon>
    </lineage>
</organism>
<evidence type="ECO:0008006" key="2">
    <source>
        <dbReference type="Google" id="ProtNLM"/>
    </source>
</evidence>
<evidence type="ECO:0000313" key="1">
    <source>
        <dbReference type="EMBL" id="KKM05441.1"/>
    </source>
</evidence>
<sequence>MKKICQMCITLLCMFVITTGAITCVWKFSKAFGEDVESTVDMHGSVATRGVMDAIGLSMAKILGGILKADFDKVIKESNKIAGISTNMVNMFFPGEKWGLEGRKFKMSDESMKGEYEKYVKALAVATKNLVETAKNRDIVETYESFDSLLRNVCFECHKASRSDWPAMTD</sequence>
<comment type="caution">
    <text evidence="1">The sequence shown here is derived from an EMBL/GenBank/DDBJ whole genome shotgun (WGS) entry which is preliminary data.</text>
</comment>
<gene>
    <name evidence="1" type="ORF">LCGC14_1754060</name>
</gene>
<dbReference type="GO" id="GO:0022900">
    <property type="term" value="P:electron transport chain"/>
    <property type="evidence" value="ECO:0007669"/>
    <property type="project" value="InterPro"/>
</dbReference>
<accession>A0A0F9JI61</accession>
<dbReference type="AlphaFoldDB" id="A0A0F9JI61"/>
<dbReference type="GO" id="GO:0009055">
    <property type="term" value="F:electron transfer activity"/>
    <property type="evidence" value="ECO:0007669"/>
    <property type="project" value="InterPro"/>
</dbReference>
<dbReference type="GO" id="GO:0005506">
    <property type="term" value="F:iron ion binding"/>
    <property type="evidence" value="ECO:0007669"/>
    <property type="project" value="InterPro"/>
</dbReference>
<dbReference type="GO" id="GO:0020037">
    <property type="term" value="F:heme binding"/>
    <property type="evidence" value="ECO:0007669"/>
    <property type="project" value="InterPro"/>
</dbReference>
<dbReference type="Gene3D" id="1.20.120.10">
    <property type="entry name" value="Cytochrome c/b562"/>
    <property type="match status" value="1"/>
</dbReference>
<dbReference type="EMBL" id="LAZR01016222">
    <property type="protein sequence ID" value="KKM05441.1"/>
    <property type="molecule type" value="Genomic_DNA"/>
</dbReference>
<dbReference type="InterPro" id="IPR010980">
    <property type="entry name" value="Cyt_c/b562"/>
</dbReference>